<gene>
    <name evidence="1" type="ORF">PSTEL_22090</name>
</gene>
<evidence type="ECO:0008006" key="3">
    <source>
        <dbReference type="Google" id="ProtNLM"/>
    </source>
</evidence>
<dbReference type="STRING" id="169760.PSTEL_22090"/>
<name>A0A089LX10_9BACL</name>
<dbReference type="HOGENOM" id="CLU_2082514_0_0_9"/>
<dbReference type="EMBL" id="CP009286">
    <property type="protein sequence ID" value="AIQ65407.1"/>
    <property type="molecule type" value="Genomic_DNA"/>
</dbReference>
<evidence type="ECO:0000313" key="1">
    <source>
        <dbReference type="EMBL" id="AIQ65407.1"/>
    </source>
</evidence>
<organism evidence="1 2">
    <name type="scientific">Paenibacillus stellifer</name>
    <dbReference type="NCBI Taxonomy" id="169760"/>
    <lineage>
        <taxon>Bacteria</taxon>
        <taxon>Bacillati</taxon>
        <taxon>Bacillota</taxon>
        <taxon>Bacilli</taxon>
        <taxon>Bacillales</taxon>
        <taxon>Paenibacillaceae</taxon>
        <taxon>Paenibacillus</taxon>
    </lineage>
</organism>
<evidence type="ECO:0000313" key="2">
    <source>
        <dbReference type="Proteomes" id="UP000029507"/>
    </source>
</evidence>
<sequence>MGRRMRREKIVRISIGILLAVLVMTPIVYVQGNKLIYAHKVKAYLLEQEHYRKEEIQSVRGIWGIKLPSFFAVVTFKDEPHVEYIYFAHNEVHQFGYRLTPEGRDHDFKEKDLKHYIPF</sequence>
<accession>A0A089LX10</accession>
<dbReference type="Pfam" id="PF11337">
    <property type="entry name" value="DUF3139"/>
    <property type="match status" value="1"/>
</dbReference>
<dbReference type="KEGG" id="pste:PSTEL_22090"/>
<dbReference type="OrthoDB" id="2738731at2"/>
<keyword evidence="2" id="KW-1185">Reference proteome</keyword>
<protein>
    <recommendedName>
        <fullName evidence="3">DUF3139 domain-containing protein</fullName>
    </recommendedName>
</protein>
<dbReference type="Proteomes" id="UP000029507">
    <property type="component" value="Chromosome"/>
</dbReference>
<dbReference type="InterPro" id="IPR021486">
    <property type="entry name" value="DUF3139"/>
</dbReference>
<proteinExistence type="predicted"/>
<dbReference type="AlphaFoldDB" id="A0A089LX10"/>
<reference evidence="1 2" key="1">
    <citation type="submission" date="2014-08" db="EMBL/GenBank/DDBJ databases">
        <title>Comparative genomics of the Paenibacillus odorifer group.</title>
        <authorList>
            <person name="den Bakker H.C."/>
            <person name="Tsai Y.-C."/>
            <person name="Martin N."/>
            <person name="Korlach J."/>
            <person name="Wiedmann M."/>
        </authorList>
    </citation>
    <scope>NUCLEOTIDE SEQUENCE [LARGE SCALE GENOMIC DNA]</scope>
    <source>
        <strain evidence="1 2">DSM 14472</strain>
    </source>
</reference>